<dbReference type="SUPFAM" id="SSF161098">
    <property type="entry name" value="MetI-like"/>
    <property type="match status" value="2"/>
</dbReference>
<proteinExistence type="inferred from homology"/>
<keyword evidence="7 8" id="KW-0472">Membrane</keyword>
<feature type="transmembrane region" description="Helical" evidence="8">
    <location>
        <begin position="142"/>
        <end position="160"/>
    </location>
</feature>
<evidence type="ECO:0000256" key="1">
    <source>
        <dbReference type="ARBA" id="ARBA00004429"/>
    </source>
</evidence>
<gene>
    <name evidence="10" type="ORF">DW355_05560</name>
</gene>
<sequence>MLGLTAVLMLPVLALFAAWWPGDLTRWMGVGGLEEGVRALDVVREMASSVLPRYVGTTLLLCALVGLGVTMVGLATAAAVTLFDFPGRRFFEWALLLPLAMPAYVVAYAYTDFLQYSGAFQQGLRALTGGQGRMFPEIRNTWGAAWVLTFSLYPYVYLLARTALAERAAHLMEAARLLGAPLRARVRMVALPLARPAVAAGVALALMETLADFGVSSYFGIQTFTAGIYKAWLAMDHRIAAAQLATLLLGAVAVLLWLEQRSRARLRFVTGRGGAAASGEQARPVSLAGRGRRAWGLWTVWLVCALPIVMGFVAPVLFMLHPLLGNWADLPWDRFLGWAANSVRLGLIAAALAVAVALLLAFALRRRPDPLTRGVARIAGLGYAVPGAVVVVGLLLPVGWVQAHWPDSSLSYWITATSLGIVWAYLVRFTAVALESVQSGYARIPPSLDDSARLLGAGGWGLLTRVHGPLLRRPLIAATLLVFVDVMKELPATLVLRPFNSDTLAVVTYQLARDERLGEAALPALALVLVGLIPVVMLSRALRDRSA</sequence>
<dbReference type="InterPro" id="IPR035906">
    <property type="entry name" value="MetI-like_sf"/>
</dbReference>
<dbReference type="GO" id="GO:0055085">
    <property type="term" value="P:transmembrane transport"/>
    <property type="evidence" value="ECO:0007669"/>
    <property type="project" value="InterPro"/>
</dbReference>
<evidence type="ECO:0000259" key="9">
    <source>
        <dbReference type="PROSITE" id="PS50928"/>
    </source>
</evidence>
<dbReference type="AlphaFoldDB" id="A0A4P6URK2"/>
<evidence type="ECO:0000256" key="4">
    <source>
        <dbReference type="ARBA" id="ARBA00022519"/>
    </source>
</evidence>
<dbReference type="InterPro" id="IPR000515">
    <property type="entry name" value="MetI-like"/>
</dbReference>
<feature type="domain" description="ABC transmembrane type-1" evidence="9">
    <location>
        <begin position="339"/>
        <end position="538"/>
    </location>
</feature>
<feature type="transmembrane region" description="Helical" evidence="8">
    <location>
        <begin position="54"/>
        <end position="83"/>
    </location>
</feature>
<feature type="transmembrane region" description="Helical" evidence="8">
    <location>
        <begin position="343"/>
        <end position="364"/>
    </location>
</feature>
<feature type="transmembrane region" description="Helical" evidence="8">
    <location>
        <begin position="197"/>
        <end position="219"/>
    </location>
</feature>
<dbReference type="Pfam" id="PF00528">
    <property type="entry name" value="BPD_transp_1"/>
    <property type="match status" value="2"/>
</dbReference>
<organism evidence="10 11">
    <name type="scientific">Hylemonella gracilis</name>
    <dbReference type="NCBI Taxonomy" id="80880"/>
    <lineage>
        <taxon>Bacteria</taxon>
        <taxon>Pseudomonadati</taxon>
        <taxon>Pseudomonadota</taxon>
        <taxon>Betaproteobacteria</taxon>
        <taxon>Burkholderiales</taxon>
        <taxon>Comamonadaceae</taxon>
        <taxon>Hylemonella</taxon>
    </lineage>
</organism>
<keyword evidence="6 8" id="KW-1133">Transmembrane helix</keyword>
<dbReference type="CDD" id="cd06261">
    <property type="entry name" value="TM_PBP2"/>
    <property type="match status" value="1"/>
</dbReference>
<dbReference type="EMBL" id="CP031395">
    <property type="protein sequence ID" value="QBK06391.1"/>
    <property type="molecule type" value="Genomic_DNA"/>
</dbReference>
<protein>
    <submittedName>
        <fullName evidence="10">Iron ABC transporter permease</fullName>
    </submittedName>
</protein>
<keyword evidence="3" id="KW-1003">Cell membrane</keyword>
<reference evidence="10 11" key="1">
    <citation type="submission" date="2018-07" db="EMBL/GenBank/DDBJ databases">
        <title>Exploring interactions and the metabolic potential of the ultra-small soil bacteria Hylemonella gracilis.</title>
        <authorList>
            <person name="Tyc O."/>
            <person name="Kulkarni P."/>
            <person name="Gawehns F."/>
            <person name="Hundscheid M."/>
            <person name="Zweers H."/>
            <person name="Garbeva P."/>
        </authorList>
    </citation>
    <scope>NUCLEOTIDE SEQUENCE [LARGE SCALE GENOMIC DNA]</scope>
    <source>
        <strain evidence="10 11">NS1</strain>
    </source>
</reference>
<feature type="transmembrane region" description="Helical" evidence="8">
    <location>
        <begin position="239"/>
        <end position="258"/>
    </location>
</feature>
<keyword evidence="2 8" id="KW-0813">Transport</keyword>
<evidence type="ECO:0000256" key="2">
    <source>
        <dbReference type="ARBA" id="ARBA00022448"/>
    </source>
</evidence>
<feature type="transmembrane region" description="Helical" evidence="8">
    <location>
        <begin position="412"/>
        <end position="434"/>
    </location>
</feature>
<feature type="transmembrane region" description="Helical" evidence="8">
    <location>
        <begin position="300"/>
        <end position="323"/>
    </location>
</feature>
<evidence type="ECO:0000313" key="10">
    <source>
        <dbReference type="EMBL" id="QBK06391.1"/>
    </source>
</evidence>
<evidence type="ECO:0000256" key="6">
    <source>
        <dbReference type="ARBA" id="ARBA00022989"/>
    </source>
</evidence>
<dbReference type="PANTHER" id="PTHR43357">
    <property type="entry name" value="INNER MEMBRANE ABC TRANSPORTER PERMEASE PROTEIN YDCV"/>
    <property type="match status" value="1"/>
</dbReference>
<feature type="transmembrane region" description="Helical" evidence="8">
    <location>
        <begin position="520"/>
        <end position="542"/>
    </location>
</feature>
<dbReference type="KEGG" id="hgr:DW355_05560"/>
<name>A0A4P6URK2_9BURK</name>
<dbReference type="OrthoDB" id="9790211at2"/>
<keyword evidence="4" id="KW-0997">Cell inner membrane</keyword>
<feature type="domain" description="ABC transmembrane type-1" evidence="9">
    <location>
        <begin position="55"/>
        <end position="257"/>
    </location>
</feature>
<evidence type="ECO:0000256" key="8">
    <source>
        <dbReference type="RuleBase" id="RU363032"/>
    </source>
</evidence>
<comment type="subcellular location">
    <subcellularLocation>
        <location evidence="1">Cell inner membrane</location>
        <topology evidence="1">Multi-pass membrane protein</topology>
    </subcellularLocation>
    <subcellularLocation>
        <location evidence="8">Cell membrane</location>
        <topology evidence="8">Multi-pass membrane protein</topology>
    </subcellularLocation>
</comment>
<dbReference type="PROSITE" id="PS50928">
    <property type="entry name" value="ABC_TM1"/>
    <property type="match status" value="2"/>
</dbReference>
<evidence type="ECO:0000256" key="5">
    <source>
        <dbReference type="ARBA" id="ARBA00022692"/>
    </source>
</evidence>
<dbReference type="Proteomes" id="UP000292939">
    <property type="component" value="Chromosome"/>
</dbReference>
<dbReference type="PANTHER" id="PTHR43357:SF3">
    <property type="entry name" value="FE(3+)-TRANSPORT SYSTEM PERMEASE PROTEIN FBPB 2"/>
    <property type="match status" value="1"/>
</dbReference>
<feature type="transmembrane region" description="Helical" evidence="8">
    <location>
        <begin position="90"/>
        <end position="110"/>
    </location>
</feature>
<evidence type="ECO:0000256" key="3">
    <source>
        <dbReference type="ARBA" id="ARBA00022475"/>
    </source>
</evidence>
<evidence type="ECO:0000256" key="7">
    <source>
        <dbReference type="ARBA" id="ARBA00023136"/>
    </source>
</evidence>
<dbReference type="RefSeq" id="WP_131282350.1">
    <property type="nucleotide sequence ID" value="NZ_CP031395.1"/>
</dbReference>
<keyword evidence="5 8" id="KW-0812">Transmembrane</keyword>
<evidence type="ECO:0000313" key="11">
    <source>
        <dbReference type="Proteomes" id="UP000292939"/>
    </source>
</evidence>
<accession>A0A4P6URK2</accession>
<dbReference type="GO" id="GO:0005886">
    <property type="term" value="C:plasma membrane"/>
    <property type="evidence" value="ECO:0007669"/>
    <property type="project" value="UniProtKB-SubCell"/>
</dbReference>
<feature type="transmembrane region" description="Helical" evidence="8">
    <location>
        <begin position="376"/>
        <end position="400"/>
    </location>
</feature>
<comment type="similarity">
    <text evidence="8">Belongs to the binding-protein-dependent transport system permease family.</text>
</comment>
<dbReference type="Gene3D" id="1.10.3720.10">
    <property type="entry name" value="MetI-like"/>
    <property type="match status" value="2"/>
</dbReference>